<dbReference type="AlphaFoldDB" id="A0A9W8GCS4"/>
<dbReference type="Pfam" id="PF08213">
    <property type="entry name" value="COX24_C"/>
    <property type="match status" value="1"/>
</dbReference>
<evidence type="ECO:0000256" key="5">
    <source>
        <dbReference type="SAM" id="MobiDB-lite"/>
    </source>
</evidence>
<comment type="subcellular location">
    <subcellularLocation>
        <location evidence="1">Mitochondrion</location>
    </subcellularLocation>
</comment>
<dbReference type="EMBL" id="JANBTW010000011">
    <property type="protein sequence ID" value="KAJ2679539.1"/>
    <property type="molecule type" value="Genomic_DNA"/>
</dbReference>
<gene>
    <name evidence="7" type="ORF">GGI25_001462</name>
</gene>
<feature type="region of interest" description="Disordered" evidence="5">
    <location>
        <begin position="269"/>
        <end position="300"/>
    </location>
</feature>
<accession>A0A9W8GCS4</accession>
<feature type="compositionally biased region" description="Polar residues" evidence="5">
    <location>
        <begin position="74"/>
        <end position="83"/>
    </location>
</feature>
<feature type="compositionally biased region" description="Low complexity" evidence="5">
    <location>
        <begin position="58"/>
        <end position="73"/>
    </location>
</feature>
<proteinExistence type="inferred from homology"/>
<keyword evidence="2" id="KW-0496">Mitochondrion</keyword>
<evidence type="ECO:0000256" key="4">
    <source>
        <dbReference type="ARBA" id="ARBA00035682"/>
    </source>
</evidence>
<protein>
    <recommendedName>
        <fullName evidence="4">Small ribosomal subunit protein mS38</fullName>
    </recommendedName>
</protein>
<evidence type="ECO:0000313" key="7">
    <source>
        <dbReference type="EMBL" id="KAJ2679539.1"/>
    </source>
</evidence>
<evidence type="ECO:0000313" key="8">
    <source>
        <dbReference type="Proteomes" id="UP001151518"/>
    </source>
</evidence>
<dbReference type="GO" id="GO:0005739">
    <property type="term" value="C:mitochondrion"/>
    <property type="evidence" value="ECO:0007669"/>
    <property type="project" value="UniProtKB-SubCell"/>
</dbReference>
<dbReference type="PANTHER" id="PTHR32035">
    <property type="entry name" value="AURORA KINASE A-INTERACTING PROTEIN"/>
    <property type="match status" value="1"/>
</dbReference>
<dbReference type="InterPro" id="IPR013177">
    <property type="entry name" value="Ribosomal_mS38_C"/>
</dbReference>
<feature type="domain" description="Ribosomal protein mS38 C-terminal" evidence="6">
    <location>
        <begin position="267"/>
        <end position="300"/>
    </location>
</feature>
<reference evidence="7" key="1">
    <citation type="submission" date="2022-07" db="EMBL/GenBank/DDBJ databases">
        <title>Phylogenomic reconstructions and comparative analyses of Kickxellomycotina fungi.</title>
        <authorList>
            <person name="Reynolds N.K."/>
            <person name="Stajich J.E."/>
            <person name="Barry K."/>
            <person name="Grigoriev I.V."/>
            <person name="Crous P."/>
            <person name="Smith M.E."/>
        </authorList>
    </citation>
    <scope>NUCLEOTIDE SEQUENCE</scope>
    <source>
        <strain evidence="7">NRRL 3115</strain>
    </source>
</reference>
<name>A0A9W8GCS4_9FUNG</name>
<evidence type="ECO:0000256" key="1">
    <source>
        <dbReference type="ARBA" id="ARBA00004173"/>
    </source>
</evidence>
<organism evidence="7 8">
    <name type="scientific">Coemansia spiralis</name>
    <dbReference type="NCBI Taxonomy" id="417178"/>
    <lineage>
        <taxon>Eukaryota</taxon>
        <taxon>Fungi</taxon>
        <taxon>Fungi incertae sedis</taxon>
        <taxon>Zoopagomycota</taxon>
        <taxon>Kickxellomycotina</taxon>
        <taxon>Kickxellomycetes</taxon>
        <taxon>Kickxellales</taxon>
        <taxon>Kickxellaceae</taxon>
        <taxon>Coemansia</taxon>
    </lineage>
</organism>
<evidence type="ECO:0000256" key="3">
    <source>
        <dbReference type="ARBA" id="ARBA00035647"/>
    </source>
</evidence>
<feature type="compositionally biased region" description="Basic residues" evidence="5">
    <location>
        <begin position="271"/>
        <end position="300"/>
    </location>
</feature>
<feature type="region of interest" description="Disordered" evidence="5">
    <location>
        <begin position="48"/>
        <end position="83"/>
    </location>
</feature>
<dbReference type="SMART" id="SM01155">
    <property type="entry name" value="DUF1713"/>
    <property type="match status" value="1"/>
</dbReference>
<comment type="similarity">
    <text evidence="3">Belongs to the mitochondrion-specific ribosomal protein mS38 family.</text>
</comment>
<evidence type="ECO:0000256" key="2">
    <source>
        <dbReference type="ARBA" id="ARBA00023128"/>
    </source>
</evidence>
<evidence type="ECO:0000259" key="6">
    <source>
        <dbReference type="SMART" id="SM01155"/>
    </source>
</evidence>
<comment type="caution">
    <text evidence="7">The sequence shown here is derived from an EMBL/GenBank/DDBJ whole genome shotgun (WGS) entry which is preliminary data.</text>
</comment>
<dbReference type="OrthoDB" id="5540090at2759"/>
<sequence length="300" mass="33527">MYSSNLHSAGRLIGSGAGRRAFSSVPAENKGVRATAVRCYSMSGKRAPLSTASAAARQQQQKDQQQQKQQEQQAISPTIATTASKTKVPKFTMPRTEFMTADLFARHRQLVEIPESGRTPVDTVAVPRPSFKTLSELQLYKGMTPDEANVPHAKLKQIYAAPASVYMCVTPDAMIPEAMRLGPLTEPLLGQDTFSDGISTLNLGNNEYVNEFVEEFFDTILDNSQNAISSATTDAWNGAEEQHYSRWMANSMADPVDRIEQDTNGYQMTSVRRKRKTKMNKHKHRKLRKQTRSLRKRLGK</sequence>
<dbReference type="Proteomes" id="UP001151518">
    <property type="component" value="Unassembled WGS sequence"/>
</dbReference>
<dbReference type="PANTHER" id="PTHR32035:SF3">
    <property type="entry name" value="SMALL RIBOSOMAL SUBUNIT PROTEIN MS38"/>
    <property type="match status" value="1"/>
</dbReference>
<dbReference type="CDD" id="cd23699">
    <property type="entry name" value="At5g63150_CTD"/>
    <property type="match status" value="1"/>
</dbReference>